<dbReference type="SUPFAM" id="SSF57756">
    <property type="entry name" value="Retrovirus zinc finger-like domains"/>
    <property type="match status" value="1"/>
</dbReference>
<evidence type="ECO:0000256" key="1">
    <source>
        <dbReference type="PROSITE-ProRule" id="PRU00047"/>
    </source>
</evidence>
<name>A0A813BR87_9DINO</name>
<dbReference type="SMART" id="SM00343">
    <property type="entry name" value="ZnF_C2HC"/>
    <property type="match status" value="1"/>
</dbReference>
<feature type="compositionally biased region" description="Acidic residues" evidence="2">
    <location>
        <begin position="269"/>
        <end position="283"/>
    </location>
</feature>
<feature type="region of interest" description="Disordered" evidence="2">
    <location>
        <begin position="245"/>
        <end position="283"/>
    </location>
</feature>
<dbReference type="AlphaFoldDB" id="A0A813BR87"/>
<keyword evidence="1" id="KW-0863">Zinc-finger</keyword>
<keyword evidence="1" id="KW-0862">Zinc</keyword>
<keyword evidence="5" id="KW-1185">Reference proteome</keyword>
<comment type="caution">
    <text evidence="4">The sequence shown here is derived from an EMBL/GenBank/DDBJ whole genome shotgun (WGS) entry which is preliminary data.</text>
</comment>
<dbReference type="PROSITE" id="PS50158">
    <property type="entry name" value="ZF_CCHC"/>
    <property type="match status" value="1"/>
</dbReference>
<feature type="compositionally biased region" description="Polar residues" evidence="2">
    <location>
        <begin position="830"/>
        <end position="846"/>
    </location>
</feature>
<evidence type="ECO:0000259" key="3">
    <source>
        <dbReference type="PROSITE" id="PS50158"/>
    </source>
</evidence>
<organism evidence="4 5">
    <name type="scientific">Symbiodinium necroappetens</name>
    <dbReference type="NCBI Taxonomy" id="1628268"/>
    <lineage>
        <taxon>Eukaryota</taxon>
        <taxon>Sar</taxon>
        <taxon>Alveolata</taxon>
        <taxon>Dinophyceae</taxon>
        <taxon>Suessiales</taxon>
        <taxon>Symbiodiniaceae</taxon>
        <taxon>Symbiodinium</taxon>
    </lineage>
</organism>
<evidence type="ECO:0000313" key="5">
    <source>
        <dbReference type="Proteomes" id="UP000601435"/>
    </source>
</evidence>
<feature type="region of interest" description="Disordered" evidence="2">
    <location>
        <begin position="707"/>
        <end position="758"/>
    </location>
</feature>
<gene>
    <name evidence="4" type="ORF">SNEC2469_LOCUS31518</name>
</gene>
<dbReference type="GO" id="GO:0003676">
    <property type="term" value="F:nucleic acid binding"/>
    <property type="evidence" value="ECO:0007669"/>
    <property type="project" value="InterPro"/>
</dbReference>
<feature type="region of interest" description="Disordered" evidence="2">
    <location>
        <begin position="1"/>
        <end position="32"/>
    </location>
</feature>
<dbReference type="Proteomes" id="UP000601435">
    <property type="component" value="Unassembled WGS sequence"/>
</dbReference>
<dbReference type="Gene3D" id="4.10.60.10">
    <property type="entry name" value="Zinc finger, CCHC-type"/>
    <property type="match status" value="1"/>
</dbReference>
<dbReference type="OrthoDB" id="448806at2759"/>
<keyword evidence="1" id="KW-0479">Metal-binding</keyword>
<dbReference type="GO" id="GO:0008270">
    <property type="term" value="F:zinc ion binding"/>
    <property type="evidence" value="ECO:0007669"/>
    <property type="project" value="UniProtKB-KW"/>
</dbReference>
<feature type="region of interest" description="Disordered" evidence="2">
    <location>
        <begin position="818"/>
        <end position="846"/>
    </location>
</feature>
<accession>A0A813BR87</accession>
<evidence type="ECO:0000313" key="4">
    <source>
        <dbReference type="EMBL" id="CAE7918031.1"/>
    </source>
</evidence>
<dbReference type="InterPro" id="IPR036875">
    <property type="entry name" value="Znf_CCHC_sf"/>
</dbReference>
<protein>
    <recommendedName>
        <fullName evidence="3">CCHC-type domain-containing protein</fullName>
    </recommendedName>
</protein>
<dbReference type="Gene3D" id="2.40.70.10">
    <property type="entry name" value="Acid Proteases"/>
    <property type="match status" value="1"/>
</dbReference>
<feature type="non-terminal residue" evidence="4">
    <location>
        <position position="1"/>
    </location>
</feature>
<dbReference type="InterPro" id="IPR001878">
    <property type="entry name" value="Znf_CCHC"/>
</dbReference>
<dbReference type="InterPro" id="IPR021109">
    <property type="entry name" value="Peptidase_aspartic_dom_sf"/>
</dbReference>
<sequence length="846" mass="93135">PLAHGWGIPAGHQPPAPNVNHPGSATTWMPGPTTGGWNQLQPPTWTPPMGLPWSAADGSTGPPGVWKGDFTDPPAWPGWQYRRQWVTAVRRWNKFTDIPLGRRSERVLRTLGWEMMSDFEHISEAQLASADYLELILKVIEMKAGVREDDDRRAAFRGVLHENSRKKDESLGQYANRRLRDFAKAASYGVQLPQQLRAAMLREGSGLSEQGQQNLTTLLQGRDNDVESMALHLARMDTRGDRLSGFVSEDFGPTTRESYLADEDRYHEEDDEDNLPEESSDSAEDQLILDELTDMNFTHEQASLVFALLEDRPPKFRRTWKENKKFKAELRKDRGSFTKGASGGGLQDGGRMASRCHLCGKRGHWAEDCRQQGGRPTANEGGNKMSGFCYLGSGSRGGSHFSFMTYVTPEASLATVGSWNFLTIPSGMAILDIGATQDIIGKTAFRALEHELARCGLQTLEIPTTSSAPTGIGGAAKVSKTALVPISPGGVPGVIQFLVIDGEVPPLLSVGLLEHLGTSMDLTTNEVRFKNIGVDLSMVSLPSGHKAVPLVQWEGGDFPVPEAVQSQYGLSPGAFAKDAALFSAQSPKWAIALREVELNSIFPRLALNMEDPSRSMEARTGDTQNAIAWKWRRLMMRVYYVVESIRANYARLASAETHQKSILSERKKFLTADVQEPMKCLHPGSPIRRANQYASWTVCRKCEARLTYTPHPGLPRGKAKARNNRTPASSSAPASSVGSYPSTATPSTRRTTTSPPVEHIPEELNATLRAMASSFHEVGQTLRELARGQGQMLAMMQQQGVPEEIHEMTLQQVSEEAMKNADQEMENADSPVSWTQIPNPNLTDLP</sequence>
<evidence type="ECO:0000256" key="2">
    <source>
        <dbReference type="SAM" id="MobiDB-lite"/>
    </source>
</evidence>
<feature type="compositionally biased region" description="Low complexity" evidence="2">
    <location>
        <begin position="727"/>
        <end position="756"/>
    </location>
</feature>
<dbReference type="EMBL" id="CAJNJA010076630">
    <property type="protein sequence ID" value="CAE7918031.1"/>
    <property type="molecule type" value="Genomic_DNA"/>
</dbReference>
<proteinExistence type="predicted"/>
<feature type="domain" description="CCHC-type" evidence="3">
    <location>
        <begin position="355"/>
        <end position="371"/>
    </location>
</feature>
<reference evidence="4" key="1">
    <citation type="submission" date="2021-02" db="EMBL/GenBank/DDBJ databases">
        <authorList>
            <person name="Dougan E. K."/>
            <person name="Rhodes N."/>
            <person name="Thang M."/>
            <person name="Chan C."/>
        </authorList>
    </citation>
    <scope>NUCLEOTIDE SEQUENCE</scope>
</reference>